<feature type="chain" id="PRO_5042263801" evidence="1">
    <location>
        <begin position="17"/>
        <end position="237"/>
    </location>
</feature>
<evidence type="ECO:0000313" key="2">
    <source>
        <dbReference type="EMBL" id="GFH56918.1"/>
    </source>
</evidence>
<organism evidence="2 3">
    <name type="scientific">Chaetoceros tenuissimus</name>
    <dbReference type="NCBI Taxonomy" id="426638"/>
    <lineage>
        <taxon>Eukaryota</taxon>
        <taxon>Sar</taxon>
        <taxon>Stramenopiles</taxon>
        <taxon>Ochrophyta</taxon>
        <taxon>Bacillariophyta</taxon>
        <taxon>Coscinodiscophyceae</taxon>
        <taxon>Chaetocerotophycidae</taxon>
        <taxon>Chaetocerotales</taxon>
        <taxon>Chaetocerotaceae</taxon>
        <taxon>Chaetoceros</taxon>
    </lineage>
</organism>
<dbReference type="Proteomes" id="UP001054902">
    <property type="component" value="Unassembled WGS sequence"/>
</dbReference>
<dbReference type="EMBL" id="BLLK01000057">
    <property type="protein sequence ID" value="GFH56918.1"/>
    <property type="molecule type" value="Genomic_DNA"/>
</dbReference>
<name>A0AAD3D391_9STRA</name>
<accession>A0AAD3D391</accession>
<keyword evidence="3" id="KW-1185">Reference proteome</keyword>
<evidence type="ECO:0000256" key="1">
    <source>
        <dbReference type="SAM" id="SignalP"/>
    </source>
</evidence>
<feature type="signal peptide" evidence="1">
    <location>
        <begin position="1"/>
        <end position="16"/>
    </location>
</feature>
<dbReference type="AlphaFoldDB" id="A0AAD3D391"/>
<reference evidence="2 3" key="1">
    <citation type="journal article" date="2021" name="Sci. Rep.">
        <title>The genome of the diatom Chaetoceros tenuissimus carries an ancient integrated fragment of an extant virus.</title>
        <authorList>
            <person name="Hongo Y."/>
            <person name="Kimura K."/>
            <person name="Takaki Y."/>
            <person name="Yoshida Y."/>
            <person name="Baba S."/>
            <person name="Kobayashi G."/>
            <person name="Nagasaki K."/>
            <person name="Hano T."/>
            <person name="Tomaru Y."/>
        </authorList>
    </citation>
    <scope>NUCLEOTIDE SEQUENCE [LARGE SCALE GENOMIC DNA]</scope>
    <source>
        <strain evidence="2 3">NIES-3715</strain>
    </source>
</reference>
<comment type="caution">
    <text evidence="2">The sequence shown here is derived from an EMBL/GenBank/DDBJ whole genome shotgun (WGS) entry which is preliminary data.</text>
</comment>
<sequence>MRISLILVASLSLVNGFVLQSSSLYPQTINGLSSKTRFAASTSEEEIALPTLDQLKSDSFIDQVGYASQYVPLLSQEDIDVADMIEAQLSHSDGIRGFFVSYLTGDSPSPADEEVIPAPLKAALESQKSSSDLISLTCMNVIMPTGMITMHTDEELSNNSKMTSKRGIIVAKALLAMNKESGNVEMLKQCQAILKVAKGEVDSEDEDVKYWIEFFSKWGYGDKEKENIAKAMEDLMQ</sequence>
<keyword evidence="1" id="KW-0732">Signal</keyword>
<proteinExistence type="predicted"/>
<evidence type="ECO:0000313" key="3">
    <source>
        <dbReference type="Proteomes" id="UP001054902"/>
    </source>
</evidence>
<protein>
    <submittedName>
        <fullName evidence="2">Uncharacterized protein</fullName>
    </submittedName>
</protein>
<gene>
    <name evidence="2" type="ORF">CTEN210_13394</name>
</gene>